<dbReference type="PANTHER" id="PTHR46233">
    <property type="entry name" value="HYDROXYACYLGLUTATHIONE HYDROLASE GLOC"/>
    <property type="match status" value="1"/>
</dbReference>
<dbReference type="GO" id="GO:0016787">
    <property type="term" value="F:hydrolase activity"/>
    <property type="evidence" value="ECO:0007669"/>
    <property type="project" value="UniProtKB-KW"/>
</dbReference>
<dbReference type="STRING" id="1901.BB341_23450"/>
<gene>
    <name evidence="2" type="ORF">SCLAV_0904</name>
</gene>
<dbReference type="SUPFAM" id="SSF56281">
    <property type="entry name" value="Metallo-hydrolase/oxidoreductase"/>
    <property type="match status" value="1"/>
</dbReference>
<reference evidence="2 3" key="1">
    <citation type="journal article" date="2010" name="Genome Biol. Evol.">
        <title>The sequence of a 1.8-mb bacterial linear plasmid reveals a rich evolutionary reservoir of secondary metabolic pathways.</title>
        <authorList>
            <person name="Medema M.H."/>
            <person name="Trefzer A."/>
            <person name="Kovalchuk A."/>
            <person name="van den Berg M."/>
            <person name="Mueller U."/>
            <person name="Heijne W."/>
            <person name="Wu L."/>
            <person name="Alam M.T."/>
            <person name="Ronning C.M."/>
            <person name="Nierman W.C."/>
            <person name="Bovenberg R.A.L."/>
            <person name="Breitling R."/>
            <person name="Takano E."/>
        </authorList>
    </citation>
    <scope>NUCLEOTIDE SEQUENCE [LARGE SCALE GENOMIC DNA]</scope>
    <source>
        <strain evidence="3">ATCC 27064 / DSM 738 / JCM 4710 / NBRC 13307 / NCIMB 12785 / NRRL 3585 / VKM Ac-602</strain>
    </source>
</reference>
<accession>B5H001</accession>
<feature type="domain" description="Metallo-beta-lactamase" evidence="1">
    <location>
        <begin position="24"/>
        <end position="188"/>
    </location>
</feature>
<name>B5H001_STRCL</name>
<dbReference type="GeneID" id="93732428"/>
<dbReference type="KEGG" id="sclf:BB341_23450"/>
<dbReference type="PANTHER" id="PTHR46233:SF4">
    <property type="entry name" value="METALLO-BETA-LACTAMASE DOMAIN-CONTAINING PROTEIN"/>
    <property type="match status" value="1"/>
</dbReference>
<dbReference type="CDD" id="cd06262">
    <property type="entry name" value="metallo-hydrolase-like_MBL-fold"/>
    <property type="match status" value="1"/>
</dbReference>
<dbReference type="eggNOG" id="COG0491">
    <property type="taxonomic scope" value="Bacteria"/>
</dbReference>
<keyword evidence="3" id="KW-1185">Reference proteome</keyword>
<protein>
    <submittedName>
        <fullName evidence="2">Hydrolase</fullName>
    </submittedName>
</protein>
<dbReference type="RefSeq" id="WP_003957545.1">
    <property type="nucleotide sequence ID" value="NZ_CM000913.1"/>
</dbReference>
<dbReference type="Proteomes" id="UP000002357">
    <property type="component" value="Chromosome"/>
</dbReference>
<dbReference type="EMBL" id="CM000913">
    <property type="protein sequence ID" value="EFG05981.1"/>
    <property type="molecule type" value="Genomic_DNA"/>
</dbReference>
<dbReference type="OrthoDB" id="2971563at2"/>
<sequence>MTIRIDRLITAGTFSLDGGTWDVENNVWIVGDDSEAIVIDAAHDAAAIGTALGGRTLRAIVCTHAHNDHIDAAPALADATGAPVLLHPDDLPLWRQTHPDRAPDGELADGQVLTVGGTALTVLHTPGHAPGAVCLYAPALATVFSGDTLFQGGPGATGRSFSHFPTIVGSIRDRLLTLPPETVVRTGHGDPTTIGDEAPHLAEWIRRGH</sequence>
<dbReference type="Gene3D" id="3.60.15.10">
    <property type="entry name" value="Ribonuclease Z/Hydroxyacylglutathione hydrolase-like"/>
    <property type="match status" value="1"/>
</dbReference>
<dbReference type="SMART" id="SM00849">
    <property type="entry name" value="Lactamase_B"/>
    <property type="match status" value="1"/>
</dbReference>
<dbReference type="AlphaFoldDB" id="B5H001"/>
<evidence type="ECO:0000313" key="2">
    <source>
        <dbReference type="EMBL" id="EFG05981.1"/>
    </source>
</evidence>
<proteinExistence type="predicted"/>
<dbReference type="Pfam" id="PF00753">
    <property type="entry name" value="Lactamase_B"/>
    <property type="match status" value="1"/>
</dbReference>
<dbReference type="InterPro" id="IPR036866">
    <property type="entry name" value="RibonucZ/Hydroxyglut_hydro"/>
</dbReference>
<keyword evidence="2" id="KW-0378">Hydrolase</keyword>
<evidence type="ECO:0000313" key="3">
    <source>
        <dbReference type="Proteomes" id="UP000002357"/>
    </source>
</evidence>
<organism evidence="2 3">
    <name type="scientific">Streptomyces clavuligerus</name>
    <dbReference type="NCBI Taxonomy" id="1901"/>
    <lineage>
        <taxon>Bacteria</taxon>
        <taxon>Bacillati</taxon>
        <taxon>Actinomycetota</taxon>
        <taxon>Actinomycetes</taxon>
        <taxon>Kitasatosporales</taxon>
        <taxon>Streptomycetaceae</taxon>
        <taxon>Streptomyces</taxon>
    </lineage>
</organism>
<dbReference type="InterPro" id="IPR051453">
    <property type="entry name" value="MBL_Glyoxalase_II"/>
</dbReference>
<evidence type="ECO:0000259" key="1">
    <source>
        <dbReference type="SMART" id="SM00849"/>
    </source>
</evidence>
<dbReference type="InterPro" id="IPR001279">
    <property type="entry name" value="Metallo-B-lactamas"/>
</dbReference>